<comment type="function">
    <text evidence="3">Required for rescue of stalled ribosomes mediated by trans-translation. Binds to transfer-messenger RNA (tmRNA), required for stable association of tmRNA with ribosomes. tmRNA and SmpB together mimic tRNA shape, replacing the anticodon stem-loop with SmpB. tmRNA is encoded by the ssrA gene; the 2 termini fold to resemble tRNA(Ala) and it encodes a 'tag peptide', a short internal open reading frame. During trans-translation Ala-aminoacylated tmRNA acts like a tRNA, entering the A-site of stalled ribosomes, displacing the stalled mRNA. The ribosome then switches to translate the ORF on the tmRNA; the nascent peptide is terminated with the 'tag peptide' encoded by the tmRNA and targeted for degradation. The ribosome is freed to recommence translation, which seems to be the essential function of trans-translation.</text>
</comment>
<reference evidence="5" key="1">
    <citation type="submission" date="2020-03" db="EMBL/GenBank/DDBJ databases">
        <authorList>
            <person name="Guo F."/>
        </authorList>
    </citation>
    <scope>NUCLEOTIDE SEQUENCE</scope>
    <source>
        <strain evidence="5">JCM 30134</strain>
    </source>
</reference>
<dbReference type="PROSITE" id="PS01317">
    <property type="entry name" value="SSRP"/>
    <property type="match status" value="1"/>
</dbReference>
<evidence type="ECO:0000256" key="3">
    <source>
        <dbReference type="HAMAP-Rule" id="MF_00023"/>
    </source>
</evidence>
<keyword evidence="6" id="KW-1185">Reference proteome</keyword>
<evidence type="ECO:0000256" key="1">
    <source>
        <dbReference type="ARBA" id="ARBA00022490"/>
    </source>
</evidence>
<dbReference type="RefSeq" id="WP_167188646.1">
    <property type="nucleotide sequence ID" value="NZ_JAAONZ010000013.1"/>
</dbReference>
<evidence type="ECO:0000313" key="6">
    <source>
        <dbReference type="Proteomes" id="UP000787472"/>
    </source>
</evidence>
<dbReference type="Pfam" id="PF01668">
    <property type="entry name" value="SmpB"/>
    <property type="match status" value="1"/>
</dbReference>
<evidence type="ECO:0000256" key="2">
    <source>
        <dbReference type="ARBA" id="ARBA00022884"/>
    </source>
</evidence>
<dbReference type="Proteomes" id="UP000787472">
    <property type="component" value="Unassembled WGS sequence"/>
</dbReference>
<keyword evidence="1 3" id="KW-0963">Cytoplasm</keyword>
<dbReference type="GO" id="GO:0003723">
    <property type="term" value="F:RNA binding"/>
    <property type="evidence" value="ECO:0007669"/>
    <property type="project" value="UniProtKB-UniRule"/>
</dbReference>
<dbReference type="PANTHER" id="PTHR30308:SF2">
    <property type="entry name" value="SSRA-BINDING PROTEIN"/>
    <property type="match status" value="1"/>
</dbReference>
<dbReference type="EMBL" id="JAAONZ010000013">
    <property type="protein sequence ID" value="NHO66914.1"/>
    <property type="molecule type" value="Genomic_DNA"/>
</dbReference>
<evidence type="ECO:0000256" key="4">
    <source>
        <dbReference type="SAM" id="MobiDB-lite"/>
    </source>
</evidence>
<dbReference type="GO" id="GO:0070930">
    <property type="term" value="P:trans-translation-dependent protein tagging"/>
    <property type="evidence" value="ECO:0007669"/>
    <property type="project" value="TreeGrafter"/>
</dbReference>
<accession>A0A9E5JUQ6</accession>
<organism evidence="5 6">
    <name type="scientific">Pseudomaricurvus hydrocarbonicus</name>
    <dbReference type="NCBI Taxonomy" id="1470433"/>
    <lineage>
        <taxon>Bacteria</taxon>
        <taxon>Pseudomonadati</taxon>
        <taxon>Pseudomonadota</taxon>
        <taxon>Gammaproteobacteria</taxon>
        <taxon>Cellvibrionales</taxon>
        <taxon>Cellvibrionaceae</taxon>
        <taxon>Pseudomaricurvus</taxon>
    </lineage>
</organism>
<keyword evidence="2 3" id="KW-0694">RNA-binding</keyword>
<protein>
    <recommendedName>
        <fullName evidence="3">SsrA-binding protein</fullName>
    </recommendedName>
    <alternativeName>
        <fullName evidence="3">Small protein B</fullName>
    </alternativeName>
</protein>
<dbReference type="InterPro" id="IPR023620">
    <property type="entry name" value="SmpB"/>
</dbReference>
<comment type="similarity">
    <text evidence="3">Belongs to the SmpB family.</text>
</comment>
<dbReference type="PANTHER" id="PTHR30308">
    <property type="entry name" value="TMRNA-BINDING COMPONENT OF TRANS-TRANSLATION TAGGING COMPLEX"/>
    <property type="match status" value="1"/>
</dbReference>
<comment type="subcellular location">
    <subcellularLocation>
        <location evidence="3">Cytoplasm</location>
    </subcellularLocation>
    <text evidence="3">The tmRNA-SmpB complex associates with stalled 70S ribosomes.</text>
</comment>
<proteinExistence type="inferred from homology"/>
<evidence type="ECO:0000313" key="5">
    <source>
        <dbReference type="EMBL" id="NHO66914.1"/>
    </source>
</evidence>
<feature type="region of interest" description="Disordered" evidence="4">
    <location>
        <begin position="134"/>
        <end position="159"/>
    </location>
</feature>
<dbReference type="InterPro" id="IPR020081">
    <property type="entry name" value="SsrA-bd_prot_CS"/>
</dbReference>
<dbReference type="AlphaFoldDB" id="A0A9E5JUQ6"/>
<feature type="compositionally biased region" description="Basic and acidic residues" evidence="4">
    <location>
        <begin position="137"/>
        <end position="153"/>
    </location>
</feature>
<dbReference type="InterPro" id="IPR000037">
    <property type="entry name" value="SsrA-bd_prot"/>
</dbReference>
<name>A0A9E5JUQ6_9GAMM</name>
<dbReference type="GO" id="GO:0005829">
    <property type="term" value="C:cytosol"/>
    <property type="evidence" value="ECO:0007669"/>
    <property type="project" value="TreeGrafter"/>
</dbReference>
<dbReference type="GO" id="GO:0070929">
    <property type="term" value="P:trans-translation"/>
    <property type="evidence" value="ECO:0007669"/>
    <property type="project" value="UniProtKB-UniRule"/>
</dbReference>
<dbReference type="SUPFAM" id="SSF74982">
    <property type="entry name" value="Small protein B (SmpB)"/>
    <property type="match status" value="1"/>
</dbReference>
<dbReference type="Gene3D" id="2.40.280.10">
    <property type="match status" value="1"/>
</dbReference>
<dbReference type="CDD" id="cd09294">
    <property type="entry name" value="SmpB"/>
    <property type="match status" value="1"/>
</dbReference>
<sequence length="159" mass="18356">MAKKKSQKSSTGTIALNKKARFDYHLTDRYEAGLALQGWEVKSLREGKVQIVDTHVFFKNGEAWLLNAQISPLNTVSTHHVAEPNRQRKLLLKSKEIAKLQQAVEQKDYTCVATALYWKGHLVKCEIALAKGKKMHDKRETEKQRDWAREKQRLFQKPA</sequence>
<dbReference type="NCBIfam" id="TIGR00086">
    <property type="entry name" value="smpB"/>
    <property type="match status" value="1"/>
</dbReference>
<dbReference type="HAMAP" id="MF_00023">
    <property type="entry name" value="SmpB"/>
    <property type="match status" value="1"/>
</dbReference>
<dbReference type="NCBIfam" id="NF003843">
    <property type="entry name" value="PRK05422.1"/>
    <property type="match status" value="1"/>
</dbReference>
<comment type="caution">
    <text evidence="5">The sequence shown here is derived from an EMBL/GenBank/DDBJ whole genome shotgun (WGS) entry which is preliminary data.</text>
</comment>
<gene>
    <name evidence="3 5" type="primary">smpB</name>
    <name evidence="5" type="ORF">G8770_15290</name>
</gene>